<keyword evidence="3" id="KW-1185">Reference proteome</keyword>
<dbReference type="PANTHER" id="PTHR10937:SF8">
    <property type="entry name" value="AMINOTRANSFERASE-RELATED"/>
    <property type="match status" value="1"/>
</dbReference>
<comment type="caution">
    <text evidence="2">The sequence shown here is derived from an EMBL/GenBank/DDBJ whole genome shotgun (WGS) entry which is preliminary data.</text>
</comment>
<evidence type="ECO:0000259" key="1">
    <source>
        <dbReference type="PROSITE" id="PS51464"/>
    </source>
</evidence>
<dbReference type="GO" id="GO:1901135">
    <property type="term" value="P:carbohydrate derivative metabolic process"/>
    <property type="evidence" value="ECO:0007669"/>
    <property type="project" value="InterPro"/>
</dbReference>
<gene>
    <name evidence="2" type="ORF">ATJ78_3073</name>
</gene>
<dbReference type="GO" id="GO:0097367">
    <property type="term" value="F:carbohydrate derivative binding"/>
    <property type="evidence" value="ECO:0007669"/>
    <property type="project" value="InterPro"/>
</dbReference>
<evidence type="ECO:0000313" key="3">
    <source>
        <dbReference type="Proteomes" id="UP000221369"/>
    </source>
</evidence>
<dbReference type="AlphaFoldDB" id="A0A2A9E1M0"/>
<dbReference type="InterPro" id="IPR046348">
    <property type="entry name" value="SIS_dom_sf"/>
</dbReference>
<reference evidence="2 3" key="1">
    <citation type="submission" date="2017-10" db="EMBL/GenBank/DDBJ databases">
        <title>Sequencing the genomes of 1000 actinobacteria strains.</title>
        <authorList>
            <person name="Klenk H.-P."/>
        </authorList>
    </citation>
    <scope>NUCLEOTIDE SEQUENCE [LARGE SCALE GENOMIC DNA]</scope>
    <source>
        <strain evidence="2 3">DSM 21798</strain>
    </source>
</reference>
<evidence type="ECO:0000313" key="2">
    <source>
        <dbReference type="EMBL" id="PFG32089.1"/>
    </source>
</evidence>
<proteinExistence type="predicted"/>
<protein>
    <submittedName>
        <fullName evidence="2">SIS domain-containing protein</fullName>
    </submittedName>
</protein>
<sequence>MERIEYGLAVRDQPANLERAHHSVSQALARATIEPWRPGDTVAVVAMGASSHSAHALVFALIASGVRAFPLSASDAVAYAPGSQPADHYVIVSESGRSPEPLNAAKRFTPGRRIGITNVPNSPLTAAVDVVLPLGDFDDSGVYTVGYTATLLAYALLSEHATGLTAPDPSSVSARVEAALSDFEAPTALAAERLSTAHTVDFVGSGMSLAAASEGALMFREALGVPTAAFDTYQYLHGPMEPLRENSGLVIFGDSRELSLADSVLDSGVQVCLVTQSPLTEVPRPDHENLVVISLPSEVTSFERAIVEVIVPQLLVGHRARSLGRRPGEFTYRQPDTKLPLT</sequence>
<feature type="domain" description="SIS" evidence="1">
    <location>
        <begin position="24"/>
        <end position="167"/>
    </location>
</feature>
<dbReference type="Pfam" id="PF01380">
    <property type="entry name" value="SIS"/>
    <property type="match status" value="1"/>
</dbReference>
<dbReference type="Gene3D" id="3.40.50.10490">
    <property type="entry name" value="Glucose-6-phosphate isomerase like protein, domain 1"/>
    <property type="match status" value="2"/>
</dbReference>
<organism evidence="2 3">
    <name type="scientific">Paramicrobacterium agarici</name>
    <dbReference type="NCBI Taxonomy" id="630514"/>
    <lineage>
        <taxon>Bacteria</taxon>
        <taxon>Bacillati</taxon>
        <taxon>Actinomycetota</taxon>
        <taxon>Actinomycetes</taxon>
        <taxon>Micrococcales</taxon>
        <taxon>Microbacteriaceae</taxon>
        <taxon>Paramicrobacterium</taxon>
    </lineage>
</organism>
<dbReference type="InterPro" id="IPR001347">
    <property type="entry name" value="SIS_dom"/>
</dbReference>
<dbReference type="SUPFAM" id="SSF53697">
    <property type="entry name" value="SIS domain"/>
    <property type="match status" value="1"/>
</dbReference>
<dbReference type="Proteomes" id="UP000221369">
    <property type="component" value="Unassembled WGS sequence"/>
</dbReference>
<dbReference type="RefSeq" id="WP_098409017.1">
    <property type="nucleotide sequence ID" value="NZ_PDJE01000001.1"/>
</dbReference>
<dbReference type="PROSITE" id="PS51464">
    <property type="entry name" value="SIS"/>
    <property type="match status" value="2"/>
</dbReference>
<accession>A0A2A9E1M0</accession>
<feature type="domain" description="SIS" evidence="1">
    <location>
        <begin position="190"/>
        <end position="330"/>
    </location>
</feature>
<dbReference type="PANTHER" id="PTHR10937">
    <property type="entry name" value="GLUCOSAMINE--FRUCTOSE-6-PHOSPHATE AMINOTRANSFERASE, ISOMERIZING"/>
    <property type="match status" value="1"/>
</dbReference>
<name>A0A2A9E1M0_9MICO</name>
<dbReference type="EMBL" id="PDJE01000001">
    <property type="protein sequence ID" value="PFG32089.1"/>
    <property type="molecule type" value="Genomic_DNA"/>
</dbReference>